<sequence>MAKKVCLKAYDVSKIILLTPVSKHSRAARRGEISTDGEAKLLERIAKSENNDVKKSIIRTTIKNENLLARKMELDKVRKRGNKKNNNAIKHKNDRGIKVEGVLATKIQQSIERARFVQNARKSGWEQINKSIDISAKVEQFDKPEKTQAQIEKEEEDEYVKQFYTDAGNKEVEEKKKEEKVNASKGNVFALLEETEA</sequence>
<dbReference type="AlphaFoldDB" id="A0A1L0D9Y2"/>
<keyword evidence="5" id="KW-0690">Ribosome biogenesis</keyword>
<dbReference type="GO" id="GO:0005737">
    <property type="term" value="C:cytoplasm"/>
    <property type="evidence" value="ECO:0007669"/>
    <property type="project" value="UniProtKB-SubCell"/>
</dbReference>
<evidence type="ECO:0000256" key="3">
    <source>
        <dbReference type="ARBA" id="ARBA00022448"/>
    </source>
</evidence>
<evidence type="ECO:0000256" key="5">
    <source>
        <dbReference type="ARBA" id="ARBA00022517"/>
    </source>
</evidence>
<comment type="subcellular location">
    <subcellularLocation>
        <location evidence="2">Cytoplasm</location>
    </subcellularLocation>
    <subcellularLocation>
        <location evidence="1">Nucleus</location>
    </subcellularLocation>
</comment>
<name>A0A1L0D9Y2_9ASCO</name>
<protein>
    <submittedName>
        <fullName evidence="7">CIC11C00000003727</fullName>
    </submittedName>
</protein>
<accession>A0A1L0D9Y2</accession>
<dbReference type="GO" id="GO:0000055">
    <property type="term" value="P:ribosomal large subunit export from nucleus"/>
    <property type="evidence" value="ECO:0007669"/>
    <property type="project" value="TreeGrafter"/>
</dbReference>
<dbReference type="Proteomes" id="UP000182259">
    <property type="component" value="Chromosome III"/>
</dbReference>
<keyword evidence="6" id="KW-0539">Nucleus</keyword>
<dbReference type="Pfam" id="PF09135">
    <property type="entry name" value="Alb1"/>
    <property type="match status" value="1"/>
</dbReference>
<keyword evidence="4" id="KW-0963">Cytoplasm</keyword>
<dbReference type="InterPro" id="IPR053278">
    <property type="entry name" value="Pre-60S_factor_ECM1"/>
</dbReference>
<reference evidence="7 8" key="1">
    <citation type="submission" date="2016-10" db="EMBL/GenBank/DDBJ databases">
        <authorList>
            <person name="de Groot N.N."/>
        </authorList>
    </citation>
    <scope>NUCLEOTIDE SEQUENCE [LARGE SCALE GENOMIC DNA]</scope>
    <source>
        <strain evidence="7 8">PYCC 4715</strain>
    </source>
</reference>
<dbReference type="GO" id="GO:0030687">
    <property type="term" value="C:preribosome, large subunit precursor"/>
    <property type="evidence" value="ECO:0007669"/>
    <property type="project" value="TreeGrafter"/>
</dbReference>
<gene>
    <name evidence="7" type="ORF">SAMEA4029009_CIC11G00000003727</name>
</gene>
<dbReference type="EMBL" id="LT635766">
    <property type="protein sequence ID" value="SGZ53332.1"/>
    <property type="molecule type" value="Genomic_DNA"/>
</dbReference>
<evidence type="ECO:0000256" key="4">
    <source>
        <dbReference type="ARBA" id="ARBA00022490"/>
    </source>
</evidence>
<evidence type="ECO:0000256" key="6">
    <source>
        <dbReference type="ARBA" id="ARBA00023242"/>
    </source>
</evidence>
<keyword evidence="3" id="KW-0813">Transport</keyword>
<dbReference type="PANTHER" id="PTHR28280:SF1">
    <property type="entry name" value="SHUTTLING PRE-60S FACTOR ECM1"/>
    <property type="match status" value="1"/>
</dbReference>
<dbReference type="GO" id="GO:0005730">
    <property type="term" value="C:nucleolus"/>
    <property type="evidence" value="ECO:0007669"/>
    <property type="project" value="TreeGrafter"/>
</dbReference>
<proteinExistence type="predicted"/>
<evidence type="ECO:0000256" key="2">
    <source>
        <dbReference type="ARBA" id="ARBA00004496"/>
    </source>
</evidence>
<organism evidence="7 8">
    <name type="scientific">Sungouiella intermedia</name>
    <dbReference type="NCBI Taxonomy" id="45354"/>
    <lineage>
        <taxon>Eukaryota</taxon>
        <taxon>Fungi</taxon>
        <taxon>Dikarya</taxon>
        <taxon>Ascomycota</taxon>
        <taxon>Saccharomycotina</taxon>
        <taxon>Pichiomycetes</taxon>
        <taxon>Metschnikowiaceae</taxon>
        <taxon>Sungouiella</taxon>
    </lineage>
</organism>
<dbReference type="PANTHER" id="PTHR28280">
    <property type="entry name" value="SHUTTLING PRE-60S FACTOR ECM1"/>
    <property type="match status" value="1"/>
</dbReference>
<evidence type="ECO:0000256" key="1">
    <source>
        <dbReference type="ARBA" id="ARBA00004123"/>
    </source>
</evidence>
<evidence type="ECO:0000313" key="7">
    <source>
        <dbReference type="EMBL" id="SGZ53332.1"/>
    </source>
</evidence>
<dbReference type="InterPro" id="IPR022784">
    <property type="entry name" value="Ribosome_bgen_Alb1"/>
</dbReference>
<evidence type="ECO:0000313" key="8">
    <source>
        <dbReference type="Proteomes" id="UP000182259"/>
    </source>
</evidence>